<organism evidence="3 4">
    <name type="scientific">Coraliomargarita algicola</name>
    <dbReference type="NCBI Taxonomy" id="3092156"/>
    <lineage>
        <taxon>Bacteria</taxon>
        <taxon>Pseudomonadati</taxon>
        <taxon>Verrucomicrobiota</taxon>
        <taxon>Opitutia</taxon>
        <taxon>Puniceicoccales</taxon>
        <taxon>Coraliomargaritaceae</taxon>
        <taxon>Coraliomargarita</taxon>
    </lineage>
</organism>
<name>A0ABZ0RJ53_9BACT</name>
<sequence>MRSSSHSTTLLLPGQLRLILAIALVHVVVWFSYYSQLPAGQYPDEAARETLQAAQNLAIGLPTQTSGNTLYTYTLSILARFFESSESLVIAARTLNALALILSTGYCASAAGRYWRRNRTVWIAGLLVGLNPVLVFWAGQISPSLLATACMSVALWRMLRWLRRPKARDSVGVSIYLTLAAAFETCLLPLPLVWPLLAFLYPHRKRVMHGILALAPPILLLGFVLVSSLQLQSPLLWNFDQIGTGIYKALGNLEGYDGRSFALYRELHLILLFNPIHWGLLLILAGLGMYARLKDGHRGDNILLAVSILALFALSSALNEGGSQARATLIPLLSLFAAGISLLPKIWRRASQRTRRKIQVGTILLALFAYAGHFTEDQSQTWERDYIYLAEANIQLGNNDRASTWAEKALEINPNNTEMQEVIVMAQFNDWAMGTRQRSLPIEDIKAYQETSQPNTASATTQAIYAIYKYKLRELEAAQAIWKLQRDASALALLCLYWTGQIAEITPGEAKAYEGQPYYELLRDAIKVNRNALEYGNTEKLLDNILAFAY</sequence>
<evidence type="ECO:0000313" key="3">
    <source>
        <dbReference type="EMBL" id="WPJ95289.1"/>
    </source>
</evidence>
<dbReference type="EMBL" id="CP138858">
    <property type="protein sequence ID" value="WPJ95289.1"/>
    <property type="molecule type" value="Genomic_DNA"/>
</dbReference>
<keyword evidence="4" id="KW-1185">Reference proteome</keyword>
<feature type="transmembrane region" description="Helical" evidence="2">
    <location>
        <begin position="174"/>
        <end position="199"/>
    </location>
</feature>
<dbReference type="InterPro" id="IPR011990">
    <property type="entry name" value="TPR-like_helical_dom_sf"/>
</dbReference>
<keyword evidence="2" id="KW-0812">Transmembrane</keyword>
<feature type="transmembrane region" description="Helical" evidence="2">
    <location>
        <begin position="302"/>
        <end position="319"/>
    </location>
</feature>
<dbReference type="SUPFAM" id="SSF48452">
    <property type="entry name" value="TPR-like"/>
    <property type="match status" value="1"/>
</dbReference>
<dbReference type="Gene3D" id="1.25.40.10">
    <property type="entry name" value="Tetratricopeptide repeat domain"/>
    <property type="match status" value="1"/>
</dbReference>
<evidence type="ECO:0000256" key="1">
    <source>
        <dbReference type="PROSITE-ProRule" id="PRU00339"/>
    </source>
</evidence>
<feature type="transmembrane region" description="Helical" evidence="2">
    <location>
        <begin position="121"/>
        <end position="154"/>
    </location>
</feature>
<feature type="transmembrane region" description="Helical" evidence="2">
    <location>
        <begin position="88"/>
        <end position="109"/>
    </location>
</feature>
<feature type="transmembrane region" description="Helical" evidence="2">
    <location>
        <begin position="325"/>
        <end position="346"/>
    </location>
</feature>
<feature type="transmembrane region" description="Helical" evidence="2">
    <location>
        <begin position="211"/>
        <end position="231"/>
    </location>
</feature>
<dbReference type="InterPro" id="IPR019734">
    <property type="entry name" value="TPR_rpt"/>
</dbReference>
<feature type="transmembrane region" description="Helical" evidence="2">
    <location>
        <begin position="12"/>
        <end position="33"/>
    </location>
</feature>
<feature type="transmembrane region" description="Helical" evidence="2">
    <location>
        <begin position="267"/>
        <end position="290"/>
    </location>
</feature>
<evidence type="ECO:0008006" key="5">
    <source>
        <dbReference type="Google" id="ProtNLM"/>
    </source>
</evidence>
<dbReference type="RefSeq" id="WP_319832181.1">
    <property type="nucleotide sequence ID" value="NZ_CP138858.1"/>
</dbReference>
<gene>
    <name evidence="3" type="ORF">SH580_17850</name>
</gene>
<dbReference type="Proteomes" id="UP001324993">
    <property type="component" value="Chromosome"/>
</dbReference>
<protein>
    <recommendedName>
        <fullName evidence="5">Glycosyltransferase RgtA/B/C/D-like domain-containing protein</fullName>
    </recommendedName>
</protein>
<evidence type="ECO:0000256" key="2">
    <source>
        <dbReference type="SAM" id="Phobius"/>
    </source>
</evidence>
<proteinExistence type="predicted"/>
<accession>A0ABZ0RJ53</accession>
<feature type="repeat" description="TPR" evidence="1">
    <location>
        <begin position="383"/>
        <end position="416"/>
    </location>
</feature>
<keyword evidence="1" id="KW-0802">TPR repeat</keyword>
<keyword evidence="2" id="KW-0472">Membrane</keyword>
<reference evidence="3 4" key="1">
    <citation type="submission" date="2023-11" db="EMBL/GenBank/DDBJ databases">
        <title>Coraliomargarita sp. nov., isolated from marine algae.</title>
        <authorList>
            <person name="Lee J.K."/>
            <person name="Baek J.H."/>
            <person name="Kim J.M."/>
            <person name="Choi D.G."/>
            <person name="Jeon C.O."/>
        </authorList>
    </citation>
    <scope>NUCLEOTIDE SEQUENCE [LARGE SCALE GENOMIC DNA]</scope>
    <source>
        <strain evidence="3 4">J2-16</strain>
    </source>
</reference>
<keyword evidence="2" id="KW-1133">Transmembrane helix</keyword>
<dbReference type="PROSITE" id="PS50005">
    <property type="entry name" value="TPR"/>
    <property type="match status" value="1"/>
</dbReference>
<evidence type="ECO:0000313" key="4">
    <source>
        <dbReference type="Proteomes" id="UP001324993"/>
    </source>
</evidence>